<evidence type="ECO:0000256" key="7">
    <source>
        <dbReference type="ARBA" id="ARBA00023002"/>
    </source>
</evidence>
<evidence type="ECO:0000256" key="6">
    <source>
        <dbReference type="ARBA" id="ARBA00022964"/>
    </source>
</evidence>
<dbReference type="InterPro" id="IPR044861">
    <property type="entry name" value="IPNS-like_FE2OG_OXY"/>
</dbReference>
<evidence type="ECO:0000256" key="5">
    <source>
        <dbReference type="ARBA" id="ARBA00022723"/>
    </source>
</evidence>
<dbReference type="AlphaFoldDB" id="A0AAD8I3A0"/>
<comment type="caution">
    <text evidence="12">The sequence shown here is derived from an EMBL/GenBank/DDBJ whole genome shotgun (WGS) entry which is preliminary data.</text>
</comment>
<dbReference type="InterPro" id="IPR026992">
    <property type="entry name" value="DIOX_N"/>
</dbReference>
<evidence type="ECO:0000256" key="8">
    <source>
        <dbReference type="ARBA" id="ARBA00023004"/>
    </source>
</evidence>
<accession>A0AAD8I3A0</accession>
<dbReference type="InterPro" id="IPR027443">
    <property type="entry name" value="IPNS-like_sf"/>
</dbReference>
<dbReference type="Pfam" id="PF14226">
    <property type="entry name" value="DIOX_N"/>
    <property type="match status" value="1"/>
</dbReference>
<dbReference type="PROSITE" id="PS51471">
    <property type="entry name" value="FE2OG_OXY"/>
    <property type="match status" value="1"/>
</dbReference>
<evidence type="ECO:0000256" key="1">
    <source>
        <dbReference type="ARBA" id="ARBA00001961"/>
    </source>
</evidence>
<keyword evidence="6" id="KW-0223">Dioxygenase</keyword>
<protein>
    <recommendedName>
        <fullName evidence="4">feruloyl-CoA 6-hydroxylase</fullName>
        <ecNumber evidence="4">1.14.11.61</ecNumber>
    </recommendedName>
</protein>
<gene>
    <name evidence="12" type="ORF">POM88_025068</name>
</gene>
<evidence type="ECO:0000256" key="4">
    <source>
        <dbReference type="ARBA" id="ARBA00012885"/>
    </source>
</evidence>
<dbReference type="EC" id="1.14.11.61" evidence="4"/>
<evidence type="ECO:0000259" key="11">
    <source>
        <dbReference type="PROSITE" id="PS51471"/>
    </source>
</evidence>
<dbReference type="GO" id="GO:0046872">
    <property type="term" value="F:metal ion binding"/>
    <property type="evidence" value="ECO:0007669"/>
    <property type="project" value="UniProtKB-KW"/>
</dbReference>
<evidence type="ECO:0000256" key="2">
    <source>
        <dbReference type="ARBA" id="ARBA00004918"/>
    </source>
</evidence>
<proteinExistence type="inferred from homology"/>
<dbReference type="InterPro" id="IPR050295">
    <property type="entry name" value="Plant_2OG-oxidoreductases"/>
</dbReference>
<evidence type="ECO:0000256" key="3">
    <source>
        <dbReference type="ARBA" id="ARBA00008056"/>
    </source>
</evidence>
<evidence type="ECO:0000313" key="12">
    <source>
        <dbReference type="EMBL" id="KAK1378324.1"/>
    </source>
</evidence>
<dbReference type="GO" id="GO:0016706">
    <property type="term" value="F:2-oxoglutarate-dependent dioxygenase activity"/>
    <property type="evidence" value="ECO:0007669"/>
    <property type="project" value="UniProtKB-ARBA"/>
</dbReference>
<dbReference type="Pfam" id="PF03171">
    <property type="entry name" value="2OG-FeII_Oxy"/>
    <property type="match status" value="1"/>
</dbReference>
<dbReference type="GO" id="GO:0009805">
    <property type="term" value="P:coumarin biosynthetic process"/>
    <property type="evidence" value="ECO:0007669"/>
    <property type="project" value="UniProtKB-ARBA"/>
</dbReference>
<reference evidence="12" key="1">
    <citation type="submission" date="2023-02" db="EMBL/GenBank/DDBJ databases">
        <title>Genome of toxic invasive species Heracleum sosnowskyi carries increased number of genes despite the absence of recent whole-genome duplications.</title>
        <authorList>
            <person name="Schelkunov M."/>
            <person name="Shtratnikova V."/>
            <person name="Makarenko M."/>
            <person name="Klepikova A."/>
            <person name="Omelchenko D."/>
            <person name="Novikova G."/>
            <person name="Obukhova E."/>
            <person name="Bogdanov V."/>
            <person name="Penin A."/>
            <person name="Logacheva M."/>
        </authorList>
    </citation>
    <scope>NUCLEOTIDE SEQUENCE</scope>
    <source>
        <strain evidence="12">Hsosn_3</strain>
        <tissue evidence="12">Leaf</tissue>
    </source>
</reference>
<comment type="pathway">
    <text evidence="2">Phenylpropanoid metabolism.</text>
</comment>
<feature type="domain" description="Fe2OG dioxygenase" evidence="11">
    <location>
        <begin position="201"/>
        <end position="302"/>
    </location>
</feature>
<keyword evidence="8 10" id="KW-0408">Iron</keyword>
<dbReference type="SUPFAM" id="SSF51197">
    <property type="entry name" value="Clavaminate synthase-like"/>
    <property type="match status" value="1"/>
</dbReference>
<evidence type="ECO:0000313" key="13">
    <source>
        <dbReference type="Proteomes" id="UP001237642"/>
    </source>
</evidence>
<keyword evidence="7 10" id="KW-0560">Oxidoreductase</keyword>
<keyword evidence="5 10" id="KW-0479">Metal-binding</keyword>
<sequence length="351" mass="39402">MAPSPTDDYRNFAVTKGHGVKGLSDLKLDALPEQYIQPVEERLDMTKVLKKESIPVIDMSNLDDPKVADQIAAAAENWGFFQIINHGVPIEVLENVKEATRRFFALPVEEKIKFTQEQSPTNSVRLTTSFLPKVDKVLEWKDYLSILVSDKKASEFWPSTCKNDVKEYVEKSEFVMKWLLKALMQGLNVDMDSSKESLLMGSTRINLNYYPVCPNPELAIGVGRHSDVSALTFLLQDNVGGLHIRKMDTDTWIFVPPIEGAVVINIGDALQILSNGKYKSAEHCVAANGSNDRISVPIFANPSPDDIIGPLPEVLKNGEKPIYKPILYSDYVKHFYRKSHDGKQTLDFAKM</sequence>
<dbReference type="Proteomes" id="UP001237642">
    <property type="component" value="Unassembled WGS sequence"/>
</dbReference>
<organism evidence="12 13">
    <name type="scientific">Heracleum sosnowskyi</name>
    <dbReference type="NCBI Taxonomy" id="360622"/>
    <lineage>
        <taxon>Eukaryota</taxon>
        <taxon>Viridiplantae</taxon>
        <taxon>Streptophyta</taxon>
        <taxon>Embryophyta</taxon>
        <taxon>Tracheophyta</taxon>
        <taxon>Spermatophyta</taxon>
        <taxon>Magnoliopsida</taxon>
        <taxon>eudicotyledons</taxon>
        <taxon>Gunneridae</taxon>
        <taxon>Pentapetalae</taxon>
        <taxon>asterids</taxon>
        <taxon>campanulids</taxon>
        <taxon>Apiales</taxon>
        <taxon>Apiaceae</taxon>
        <taxon>Apioideae</taxon>
        <taxon>apioid superclade</taxon>
        <taxon>Tordylieae</taxon>
        <taxon>Tordyliinae</taxon>
        <taxon>Heracleum</taxon>
    </lineage>
</organism>
<dbReference type="InterPro" id="IPR005123">
    <property type="entry name" value="Oxoglu/Fe-dep_dioxygenase_dom"/>
</dbReference>
<name>A0AAD8I3A0_9APIA</name>
<reference evidence="12" key="2">
    <citation type="submission" date="2023-05" db="EMBL/GenBank/DDBJ databases">
        <authorList>
            <person name="Schelkunov M.I."/>
        </authorList>
    </citation>
    <scope>NUCLEOTIDE SEQUENCE</scope>
    <source>
        <strain evidence="12">Hsosn_3</strain>
        <tissue evidence="12">Leaf</tissue>
    </source>
</reference>
<dbReference type="FunFam" id="2.60.120.330:FF:000023">
    <property type="entry name" value="Feruloyl CoA ortho-hydroxylase 1"/>
    <property type="match status" value="1"/>
</dbReference>
<evidence type="ECO:0000256" key="9">
    <source>
        <dbReference type="ARBA" id="ARBA00048503"/>
    </source>
</evidence>
<evidence type="ECO:0000256" key="10">
    <source>
        <dbReference type="RuleBase" id="RU003682"/>
    </source>
</evidence>
<dbReference type="GO" id="GO:0002238">
    <property type="term" value="P:response to molecule of fungal origin"/>
    <property type="evidence" value="ECO:0007669"/>
    <property type="project" value="UniProtKB-ARBA"/>
</dbReference>
<comment type="cofactor">
    <cofactor evidence="1">
        <name>L-ascorbate</name>
        <dbReference type="ChEBI" id="CHEBI:38290"/>
    </cofactor>
</comment>
<comment type="catalytic activity">
    <reaction evidence="9">
        <text>(E)-feruloyl-CoA + 2-oxoglutarate + O2 = (E)-6-hydroxyferuloyl-CoA + succinate + CO2</text>
        <dbReference type="Rhea" id="RHEA:57856"/>
        <dbReference type="ChEBI" id="CHEBI:15379"/>
        <dbReference type="ChEBI" id="CHEBI:16526"/>
        <dbReference type="ChEBI" id="CHEBI:16810"/>
        <dbReference type="ChEBI" id="CHEBI:30031"/>
        <dbReference type="ChEBI" id="CHEBI:87305"/>
        <dbReference type="ChEBI" id="CHEBI:142390"/>
        <dbReference type="EC" id="1.14.11.61"/>
    </reaction>
</comment>
<comment type="similarity">
    <text evidence="3 10">Belongs to the iron/ascorbate-dependent oxidoreductase family.</text>
</comment>
<dbReference type="EMBL" id="JAUIZM010000006">
    <property type="protein sequence ID" value="KAK1378324.1"/>
    <property type="molecule type" value="Genomic_DNA"/>
</dbReference>
<dbReference type="Gene3D" id="2.60.120.330">
    <property type="entry name" value="B-lactam Antibiotic, Isopenicillin N Synthase, Chain"/>
    <property type="match status" value="1"/>
</dbReference>
<dbReference type="PANTHER" id="PTHR47991">
    <property type="entry name" value="OXOGLUTARATE/IRON-DEPENDENT DIOXYGENASE"/>
    <property type="match status" value="1"/>
</dbReference>
<keyword evidence="13" id="KW-1185">Reference proteome</keyword>